<dbReference type="EMBL" id="JAVFKY010000006">
    <property type="protein sequence ID" value="KAK5575114.1"/>
    <property type="molecule type" value="Genomic_DNA"/>
</dbReference>
<evidence type="ECO:0000256" key="8">
    <source>
        <dbReference type="RuleBase" id="RU367043"/>
    </source>
</evidence>
<keyword evidence="8" id="KW-0143">Chaperone</keyword>
<organism evidence="10 11">
    <name type="scientific">Dictyostelium firmibasis</name>
    <dbReference type="NCBI Taxonomy" id="79012"/>
    <lineage>
        <taxon>Eukaryota</taxon>
        <taxon>Amoebozoa</taxon>
        <taxon>Evosea</taxon>
        <taxon>Eumycetozoa</taxon>
        <taxon>Dictyostelia</taxon>
        <taxon>Dictyosteliales</taxon>
        <taxon>Dictyosteliaceae</taxon>
        <taxon>Dictyostelium</taxon>
    </lineage>
</organism>
<dbReference type="Gene3D" id="1.10.287.810">
    <property type="entry name" value="Mitochondrial import inner membrane translocase subunit tim13 like domains"/>
    <property type="match status" value="1"/>
</dbReference>
<dbReference type="InterPro" id="IPR004217">
    <property type="entry name" value="Tim10-like"/>
</dbReference>
<comment type="domain">
    <text evidence="8">The twin CX3C motif contains 4 conserved Cys residues that form 2 disulfide bonds in the mitochondrial intermembrane space.</text>
</comment>
<evidence type="ECO:0000256" key="7">
    <source>
        <dbReference type="ARBA" id="ARBA00023157"/>
    </source>
</evidence>
<dbReference type="AlphaFoldDB" id="A0AAN7TLF9"/>
<accession>A0AAN7TLF9</accession>
<protein>
    <recommendedName>
        <fullName evidence="8">Mitochondrial import inner membrane translocase subunit</fullName>
    </recommendedName>
</protein>
<dbReference type="SUPFAM" id="SSF144122">
    <property type="entry name" value="Tim10-like"/>
    <property type="match status" value="1"/>
</dbReference>
<keyword evidence="1 8" id="KW-0813">Transport</keyword>
<comment type="function">
    <text evidence="8">Mitochondrial intermembrane chaperone that participates in the import and insertion of some multi-pass transmembrane proteins into the mitochondrial inner membrane. Also required for the transfer of beta-barrel precursors from the TOM complex to the sorting and assembly machinery (SAM complex) of the outer membrane. Acts as a chaperone-like protein that protects the hydrophobic precursors from aggregation and guide them through the mitochondrial intermembrane space.</text>
</comment>
<keyword evidence="3" id="KW-0862">Zinc</keyword>
<comment type="similarity">
    <text evidence="8">Belongs to the small Tim family.</text>
</comment>
<feature type="domain" description="Tim10-like" evidence="9">
    <location>
        <begin position="18"/>
        <end position="76"/>
    </location>
</feature>
<keyword evidence="5 8" id="KW-0811">Translocation</keyword>
<evidence type="ECO:0000259" key="9">
    <source>
        <dbReference type="Pfam" id="PF02953"/>
    </source>
</evidence>
<evidence type="ECO:0000256" key="4">
    <source>
        <dbReference type="ARBA" id="ARBA00022927"/>
    </source>
</evidence>
<evidence type="ECO:0000256" key="5">
    <source>
        <dbReference type="ARBA" id="ARBA00023010"/>
    </source>
</evidence>
<dbReference type="Pfam" id="PF02953">
    <property type="entry name" value="zf-Tim10_DDP"/>
    <property type="match status" value="1"/>
</dbReference>
<reference evidence="10 11" key="1">
    <citation type="submission" date="2023-11" db="EMBL/GenBank/DDBJ databases">
        <title>Dfirmibasis_genome.</title>
        <authorList>
            <person name="Edelbroek B."/>
            <person name="Kjellin J."/>
            <person name="Jerlstrom-Hultqvist J."/>
            <person name="Soderbom F."/>
        </authorList>
    </citation>
    <scope>NUCLEOTIDE SEQUENCE [LARGE SCALE GENOMIC DNA]</scope>
    <source>
        <strain evidence="10 11">TNS-C-14</strain>
    </source>
</reference>
<dbReference type="GO" id="GO:0015031">
    <property type="term" value="P:protein transport"/>
    <property type="evidence" value="ECO:0007669"/>
    <property type="project" value="UniProtKB-KW"/>
</dbReference>
<comment type="subunit">
    <text evidence="8">Heterohexamer.</text>
</comment>
<dbReference type="InterPro" id="IPR050673">
    <property type="entry name" value="Mito_inner_translocase_sub"/>
</dbReference>
<keyword evidence="8" id="KW-0999">Mitochondrion inner membrane</keyword>
<keyword evidence="7 8" id="KW-1015">Disulfide bond</keyword>
<keyword evidence="8" id="KW-0472">Membrane</keyword>
<evidence type="ECO:0000256" key="6">
    <source>
        <dbReference type="ARBA" id="ARBA00023128"/>
    </source>
</evidence>
<proteinExistence type="inferred from homology"/>
<name>A0AAN7TLF9_9MYCE</name>
<evidence type="ECO:0000256" key="2">
    <source>
        <dbReference type="ARBA" id="ARBA00022723"/>
    </source>
</evidence>
<dbReference type="InterPro" id="IPR035427">
    <property type="entry name" value="Tim10-like_dom_sf"/>
</dbReference>
<dbReference type="Proteomes" id="UP001344447">
    <property type="component" value="Unassembled WGS sequence"/>
</dbReference>
<comment type="caution">
    <text evidence="10">The sequence shown here is derived from an EMBL/GenBank/DDBJ whole genome shotgun (WGS) entry which is preliminary data.</text>
</comment>
<evidence type="ECO:0000256" key="1">
    <source>
        <dbReference type="ARBA" id="ARBA00022448"/>
    </source>
</evidence>
<sequence length="84" mass="9948">MDRKLSKKEEERIVNELNKLQMMEMVDTSVNLTNKCFQACITNFRIRKLDDDEQLCVYKCVEKNIFFTSALNNHFMKLSGEGMF</sequence>
<comment type="subcellular location">
    <subcellularLocation>
        <location evidence="8">Mitochondrion inner membrane</location>
        <topology evidence="8">Peripheral membrane protein</topology>
        <orientation evidence="8">Intermembrane side</orientation>
    </subcellularLocation>
</comment>
<dbReference type="PANTHER" id="PTHR13172">
    <property type="entry name" value="MITOCHONDRIAL IMPORT INNER MEMBRANE TRANSLOCASE SUBUNIT TIM9B"/>
    <property type="match status" value="1"/>
</dbReference>
<evidence type="ECO:0000313" key="10">
    <source>
        <dbReference type="EMBL" id="KAK5575114.1"/>
    </source>
</evidence>
<dbReference type="GO" id="GO:0005743">
    <property type="term" value="C:mitochondrial inner membrane"/>
    <property type="evidence" value="ECO:0007669"/>
    <property type="project" value="UniProtKB-SubCell"/>
</dbReference>
<keyword evidence="2" id="KW-0479">Metal-binding</keyword>
<evidence type="ECO:0000313" key="11">
    <source>
        <dbReference type="Proteomes" id="UP001344447"/>
    </source>
</evidence>
<keyword evidence="4 8" id="KW-0653">Protein transport</keyword>
<dbReference type="GO" id="GO:0046872">
    <property type="term" value="F:metal ion binding"/>
    <property type="evidence" value="ECO:0007669"/>
    <property type="project" value="UniProtKB-KW"/>
</dbReference>
<keyword evidence="11" id="KW-1185">Reference proteome</keyword>
<gene>
    <name evidence="10" type="ORF">RB653_010370</name>
</gene>
<keyword evidence="6 8" id="KW-0496">Mitochondrion</keyword>
<evidence type="ECO:0000256" key="3">
    <source>
        <dbReference type="ARBA" id="ARBA00022833"/>
    </source>
</evidence>